<proteinExistence type="predicted"/>
<evidence type="ECO:0000313" key="1">
    <source>
        <dbReference type="EMBL" id="TET46536.1"/>
    </source>
</evidence>
<dbReference type="InterPro" id="IPR012347">
    <property type="entry name" value="Ferritin-like"/>
</dbReference>
<dbReference type="Proteomes" id="UP000315525">
    <property type="component" value="Unassembled WGS sequence"/>
</dbReference>
<evidence type="ECO:0000313" key="2">
    <source>
        <dbReference type="Proteomes" id="UP000315525"/>
    </source>
</evidence>
<dbReference type="CDD" id="cd01045">
    <property type="entry name" value="Ferritin_like_AB"/>
    <property type="match status" value="1"/>
</dbReference>
<accession>A0A523UVF7</accession>
<name>A0A523UVF7_UNCT6</name>
<gene>
    <name evidence="1" type="ORF">E3J62_04045</name>
</gene>
<reference evidence="1 2" key="1">
    <citation type="submission" date="2019-03" db="EMBL/GenBank/DDBJ databases">
        <title>Metabolic potential of uncultured bacteria and archaea associated with petroleum seepage in deep-sea sediments.</title>
        <authorList>
            <person name="Dong X."/>
            <person name="Hubert C."/>
        </authorList>
    </citation>
    <scope>NUCLEOTIDE SEQUENCE [LARGE SCALE GENOMIC DNA]</scope>
    <source>
        <strain evidence="1">E44_bin18</strain>
    </source>
</reference>
<protein>
    <submittedName>
        <fullName evidence="1">Rubrerythrin</fullName>
    </submittedName>
</protein>
<dbReference type="Gene3D" id="1.20.1260.10">
    <property type="match status" value="1"/>
</dbReference>
<dbReference type="EMBL" id="SOJN01000049">
    <property type="protein sequence ID" value="TET46536.1"/>
    <property type="molecule type" value="Genomic_DNA"/>
</dbReference>
<sequence>MSLDFNADEIFEMAEQIERNGAKFYRKAAEGRENTHAHQLLLDLASMEVEHERVFASMREELSKQESGTTVFDPHDEAALYLRAMADGQVFDVKSDPSRDLTGEESMEHILRKAIGMEKDSIVFYLGMKDMVPEKLGKPRIDGVIKEEMKHVTDLSKYLSSLKEQK</sequence>
<organism evidence="1 2">
    <name type="scientific">candidate division TA06 bacterium</name>
    <dbReference type="NCBI Taxonomy" id="2250710"/>
    <lineage>
        <taxon>Bacteria</taxon>
        <taxon>Bacteria division TA06</taxon>
    </lineage>
</organism>
<dbReference type="SUPFAM" id="SSF47240">
    <property type="entry name" value="Ferritin-like"/>
    <property type="match status" value="1"/>
</dbReference>
<dbReference type="InterPro" id="IPR009078">
    <property type="entry name" value="Ferritin-like_SF"/>
</dbReference>
<dbReference type="AlphaFoldDB" id="A0A523UVF7"/>
<comment type="caution">
    <text evidence="1">The sequence shown here is derived from an EMBL/GenBank/DDBJ whole genome shotgun (WGS) entry which is preliminary data.</text>
</comment>